<protein>
    <submittedName>
        <fullName evidence="10">Uncharacterized protein</fullName>
    </submittedName>
</protein>
<dbReference type="Gene3D" id="1.20.1510.10">
    <property type="entry name" value="Cation efflux protein transmembrane domain"/>
    <property type="match status" value="1"/>
</dbReference>
<dbReference type="AlphaFoldDB" id="G9WXK9"/>
<dbReference type="RefSeq" id="WP_009524335.1">
    <property type="nucleotide sequence ID" value="NZ_JH414546.1"/>
</dbReference>
<dbReference type="Gene3D" id="3.30.70.1350">
    <property type="entry name" value="Cation efflux protein, cytoplasmic domain"/>
    <property type="match status" value="1"/>
</dbReference>
<accession>G9WXK9</accession>
<evidence type="ECO:0000259" key="8">
    <source>
        <dbReference type="Pfam" id="PF01545"/>
    </source>
</evidence>
<evidence type="ECO:0000256" key="1">
    <source>
        <dbReference type="ARBA" id="ARBA00004141"/>
    </source>
</evidence>
<comment type="similarity">
    <text evidence="2">Belongs to the cation diffusion facilitator (CDF) transporter (TC 2.A.4) family.</text>
</comment>
<dbReference type="SUPFAM" id="SSF160240">
    <property type="entry name" value="Cation efflux protein cytoplasmic domain-like"/>
    <property type="match status" value="1"/>
</dbReference>
<keyword evidence="6 7" id="KW-0472">Membrane</keyword>
<evidence type="ECO:0000313" key="11">
    <source>
        <dbReference type="Proteomes" id="UP000006437"/>
    </source>
</evidence>
<dbReference type="GO" id="GO:0015341">
    <property type="term" value="F:zinc efflux antiporter activity"/>
    <property type="evidence" value="ECO:0007669"/>
    <property type="project" value="TreeGrafter"/>
</dbReference>
<feature type="domain" description="Cation efflux protein cytoplasmic" evidence="9">
    <location>
        <begin position="212"/>
        <end position="287"/>
    </location>
</feature>
<dbReference type="Proteomes" id="UP000006437">
    <property type="component" value="Unassembled WGS sequence"/>
</dbReference>
<dbReference type="Pfam" id="PF16916">
    <property type="entry name" value="ZT_dimer"/>
    <property type="match status" value="1"/>
</dbReference>
<dbReference type="GO" id="GO:0015086">
    <property type="term" value="F:cadmium ion transmembrane transporter activity"/>
    <property type="evidence" value="ECO:0007669"/>
    <property type="project" value="TreeGrafter"/>
</dbReference>
<proteinExistence type="inferred from homology"/>
<dbReference type="InterPro" id="IPR050291">
    <property type="entry name" value="CDF_Transporter"/>
</dbReference>
<keyword evidence="5 7" id="KW-1133">Transmembrane helix</keyword>
<reference evidence="10 11" key="1">
    <citation type="submission" date="2011-08" db="EMBL/GenBank/DDBJ databases">
        <title>The Genome Sequence of Eubacteriaceae bacterium ACC19a.</title>
        <authorList>
            <consortium name="The Broad Institute Genome Sequencing Platform"/>
            <person name="Earl A."/>
            <person name="Ward D."/>
            <person name="Feldgarden M."/>
            <person name="Gevers D."/>
            <person name="Sizova M."/>
            <person name="Hazen A."/>
            <person name="Epstein S."/>
            <person name="Young S.K."/>
            <person name="Zeng Q."/>
            <person name="Gargeya S."/>
            <person name="Fitzgerald M."/>
            <person name="Haas B."/>
            <person name="Abouelleil A."/>
            <person name="Alvarado L."/>
            <person name="Arachchi H.M."/>
            <person name="Berlin A."/>
            <person name="Brown A."/>
            <person name="Chapman S.B."/>
            <person name="Chen Z."/>
            <person name="Dunbar C."/>
            <person name="Freedman E."/>
            <person name="Gearin G."/>
            <person name="Gellesch M."/>
            <person name="Goldberg J."/>
            <person name="Griggs A."/>
            <person name="Gujja S."/>
            <person name="Heiman D."/>
            <person name="Howarth C."/>
            <person name="Larson L."/>
            <person name="Lui A."/>
            <person name="MacDonald P.J.P."/>
            <person name="Montmayeur A."/>
            <person name="Murphy C."/>
            <person name="Neiman D."/>
            <person name="Pearson M."/>
            <person name="Priest M."/>
            <person name="Roberts A."/>
            <person name="Saif S."/>
            <person name="Shea T."/>
            <person name="Shenoy N."/>
            <person name="Sisk P."/>
            <person name="Stolte C."/>
            <person name="Sykes S."/>
            <person name="Wortman J."/>
            <person name="Nusbaum C."/>
            <person name="Birren B."/>
        </authorList>
    </citation>
    <scope>NUCLEOTIDE SEQUENCE [LARGE SCALE GENOMIC DNA]</scope>
    <source>
        <strain evidence="10 11">ACC19a</strain>
    </source>
</reference>
<dbReference type="PANTHER" id="PTHR43840">
    <property type="entry name" value="MITOCHONDRIAL METAL TRANSPORTER 1-RELATED"/>
    <property type="match status" value="1"/>
</dbReference>
<dbReference type="InterPro" id="IPR036837">
    <property type="entry name" value="Cation_efflux_CTD_sf"/>
</dbReference>
<organism evidence="10 11">
    <name type="scientific">Peptoanaerobacter stomatis</name>
    <dbReference type="NCBI Taxonomy" id="796937"/>
    <lineage>
        <taxon>Bacteria</taxon>
        <taxon>Bacillati</taxon>
        <taxon>Bacillota</taxon>
        <taxon>Clostridia</taxon>
        <taxon>Peptostreptococcales</taxon>
        <taxon>Filifactoraceae</taxon>
        <taxon>Peptoanaerobacter</taxon>
    </lineage>
</organism>
<evidence type="ECO:0000256" key="3">
    <source>
        <dbReference type="ARBA" id="ARBA00022448"/>
    </source>
</evidence>
<dbReference type="SUPFAM" id="SSF161111">
    <property type="entry name" value="Cation efflux protein transmembrane domain-like"/>
    <property type="match status" value="1"/>
</dbReference>
<keyword evidence="4 7" id="KW-0812">Transmembrane</keyword>
<dbReference type="BioCyc" id="EBAC796937-HMP:GMGH-98-MONOMER"/>
<evidence type="ECO:0000256" key="7">
    <source>
        <dbReference type="SAM" id="Phobius"/>
    </source>
</evidence>
<evidence type="ECO:0000313" key="10">
    <source>
        <dbReference type="EMBL" id="EHL16856.1"/>
    </source>
</evidence>
<sequence length="290" mass="32208">MQSSNYKQVQRVLFVILVANFLVAILKIVMGNIIKSSSMSADGFHSLSDGSSNIVAMIGIYFASKPEDKKHPYGHDKIEIITGLLIGIFLIFVGCNVVFEAIEKLKNPLVPSITLSSLAMLLITLIINIFVTVYEHRQGVKLGSNILISDATHTKSDIFVTIGVLITLLSVKLGMPPILDTIVSFVVAGVIFFTAWEVLSENGNILIDAKAVDENKIREIIVNMENVKGVHKIRSRGTQNNTYIDMHVLANPDITLEQSHILSHKIEKHIQENINKNAHVLVHIEPYYEK</sequence>
<feature type="transmembrane region" description="Helical" evidence="7">
    <location>
        <begin position="114"/>
        <end position="135"/>
    </location>
</feature>
<comment type="caution">
    <text evidence="10">The sequence shown here is derived from an EMBL/GenBank/DDBJ whole genome shotgun (WGS) entry which is preliminary data.</text>
</comment>
<dbReference type="PATRIC" id="fig|796937.3.peg.101"/>
<evidence type="ECO:0000256" key="4">
    <source>
        <dbReference type="ARBA" id="ARBA00022692"/>
    </source>
</evidence>
<evidence type="ECO:0000259" key="9">
    <source>
        <dbReference type="Pfam" id="PF16916"/>
    </source>
</evidence>
<dbReference type="Pfam" id="PF01545">
    <property type="entry name" value="Cation_efflux"/>
    <property type="match status" value="1"/>
</dbReference>
<evidence type="ECO:0000256" key="6">
    <source>
        <dbReference type="ARBA" id="ARBA00023136"/>
    </source>
</evidence>
<dbReference type="HOGENOM" id="CLU_013430_3_2_9"/>
<dbReference type="PANTHER" id="PTHR43840:SF15">
    <property type="entry name" value="MITOCHONDRIAL METAL TRANSPORTER 1-RELATED"/>
    <property type="match status" value="1"/>
</dbReference>
<dbReference type="EMBL" id="AFZE01000001">
    <property type="protein sequence ID" value="EHL16856.1"/>
    <property type="molecule type" value="Genomic_DNA"/>
</dbReference>
<dbReference type="GO" id="GO:0006882">
    <property type="term" value="P:intracellular zinc ion homeostasis"/>
    <property type="evidence" value="ECO:0007669"/>
    <property type="project" value="TreeGrafter"/>
</dbReference>
<keyword evidence="3" id="KW-0813">Transport</keyword>
<feature type="transmembrane region" description="Helical" evidence="7">
    <location>
        <begin position="84"/>
        <end position="102"/>
    </location>
</feature>
<dbReference type="NCBIfam" id="TIGR01297">
    <property type="entry name" value="CDF"/>
    <property type="match status" value="1"/>
</dbReference>
<dbReference type="InterPro" id="IPR027469">
    <property type="entry name" value="Cation_efflux_TMD_sf"/>
</dbReference>
<dbReference type="InterPro" id="IPR002524">
    <property type="entry name" value="Cation_efflux"/>
</dbReference>
<dbReference type="InterPro" id="IPR027470">
    <property type="entry name" value="Cation_efflux_CTD"/>
</dbReference>
<feature type="domain" description="Cation efflux protein transmembrane" evidence="8">
    <location>
        <begin position="13"/>
        <end position="207"/>
    </location>
</feature>
<feature type="transmembrane region" description="Helical" evidence="7">
    <location>
        <begin position="181"/>
        <end position="199"/>
    </location>
</feature>
<dbReference type="FunFam" id="1.20.1510.10:FF:000006">
    <property type="entry name" value="Divalent cation efflux transporter"/>
    <property type="match status" value="1"/>
</dbReference>
<evidence type="ECO:0000256" key="2">
    <source>
        <dbReference type="ARBA" id="ARBA00008114"/>
    </source>
</evidence>
<name>G9WXK9_9FIRM</name>
<feature type="transmembrane region" description="Helical" evidence="7">
    <location>
        <begin position="12"/>
        <end position="34"/>
    </location>
</feature>
<evidence type="ECO:0000256" key="5">
    <source>
        <dbReference type="ARBA" id="ARBA00022989"/>
    </source>
</evidence>
<dbReference type="InterPro" id="IPR058533">
    <property type="entry name" value="Cation_efflux_TM"/>
</dbReference>
<dbReference type="GO" id="GO:0015093">
    <property type="term" value="F:ferrous iron transmembrane transporter activity"/>
    <property type="evidence" value="ECO:0007669"/>
    <property type="project" value="TreeGrafter"/>
</dbReference>
<gene>
    <name evidence="10" type="ORF">HMPREF9629_00098</name>
</gene>
<comment type="subcellular location">
    <subcellularLocation>
        <location evidence="1">Membrane</location>
        <topology evidence="1">Multi-pass membrane protein</topology>
    </subcellularLocation>
</comment>
<dbReference type="GO" id="GO:0005886">
    <property type="term" value="C:plasma membrane"/>
    <property type="evidence" value="ECO:0007669"/>
    <property type="project" value="TreeGrafter"/>
</dbReference>